<name>A0ABT5FFW9_9GAMM</name>
<evidence type="ECO:0000259" key="1">
    <source>
        <dbReference type="SMART" id="SM00954"/>
    </source>
</evidence>
<dbReference type="Proteomes" id="UP001528411">
    <property type="component" value="Unassembled WGS sequence"/>
</dbReference>
<proteinExistence type="predicted"/>
<evidence type="ECO:0000313" key="2">
    <source>
        <dbReference type="EMBL" id="MDC2890461.1"/>
    </source>
</evidence>
<organism evidence="2 3">
    <name type="scientific">Psychrosphaera algicola</name>
    <dbReference type="NCBI Taxonomy" id="3023714"/>
    <lineage>
        <taxon>Bacteria</taxon>
        <taxon>Pseudomonadati</taxon>
        <taxon>Pseudomonadota</taxon>
        <taxon>Gammaproteobacteria</taxon>
        <taxon>Alteromonadales</taxon>
        <taxon>Pseudoalteromonadaceae</taxon>
        <taxon>Psychrosphaera</taxon>
    </lineage>
</organism>
<keyword evidence="3" id="KW-1185">Reference proteome</keyword>
<sequence length="220" mass="25362">MALSNSQVTRLGDRLRSSSITNDDLALLDEFRQTFSEIDEKAYTITHKVLENTSDWTATKRKRKTQQSIVDKLCRLPQLRLPQMQDIAGCRIVLKSGTKQASELNNLLLAAFTQQDWQVEGKERDNDGYRAIHIIAKLGKQFYEIQLRTYAQDIWANLVETMSDEKNTLKYGGNEQEQTIMNKLKQLSESFVTIDSEAHNHSIEQYQQRIEAAIRHVLSD</sequence>
<dbReference type="InterPro" id="IPR043519">
    <property type="entry name" value="NT_sf"/>
</dbReference>
<comment type="caution">
    <text evidence="2">The sequence shown here is derived from an EMBL/GenBank/DDBJ whole genome shotgun (WGS) entry which is preliminary data.</text>
</comment>
<dbReference type="SUPFAM" id="SSF81301">
    <property type="entry name" value="Nucleotidyltransferase"/>
    <property type="match status" value="1"/>
</dbReference>
<dbReference type="InterPro" id="IPR007685">
    <property type="entry name" value="RelA_SpoT"/>
</dbReference>
<protein>
    <recommendedName>
        <fullName evidence="1">RelA/SpoT domain-containing protein</fullName>
    </recommendedName>
</protein>
<dbReference type="InterPro" id="IPR052366">
    <property type="entry name" value="GTP_Pyrophosphokinase"/>
</dbReference>
<dbReference type="Pfam" id="PF04607">
    <property type="entry name" value="RelA_SpoT"/>
    <property type="match status" value="1"/>
</dbReference>
<gene>
    <name evidence="2" type="ORF">PN838_19005</name>
</gene>
<dbReference type="CDD" id="cd05399">
    <property type="entry name" value="NT_Rel-Spo_like"/>
    <property type="match status" value="1"/>
</dbReference>
<reference evidence="2 3" key="1">
    <citation type="submission" date="2023-01" db="EMBL/GenBank/DDBJ databases">
        <title>Psychrosphaera sp. nov., isolated from marine algae.</title>
        <authorList>
            <person name="Bayburt H."/>
            <person name="Choi B.J."/>
            <person name="Kim J.M."/>
            <person name="Choi D.G."/>
            <person name="Jeon C.O."/>
        </authorList>
    </citation>
    <scope>NUCLEOTIDE SEQUENCE [LARGE SCALE GENOMIC DNA]</scope>
    <source>
        <strain evidence="2 3">G1-22</strain>
    </source>
</reference>
<accession>A0ABT5FFW9</accession>
<dbReference type="Gene3D" id="3.30.460.10">
    <property type="entry name" value="Beta Polymerase, domain 2"/>
    <property type="match status" value="1"/>
</dbReference>
<dbReference type="PANTHER" id="PTHR47837:SF1">
    <property type="entry name" value="GTP PYROPHOSPHOKINASE YJBM"/>
    <property type="match status" value="1"/>
</dbReference>
<dbReference type="PANTHER" id="PTHR47837">
    <property type="entry name" value="GTP PYROPHOSPHOKINASE YJBM"/>
    <property type="match status" value="1"/>
</dbReference>
<dbReference type="RefSeq" id="WP_272181657.1">
    <property type="nucleotide sequence ID" value="NZ_JAQOMS010000002.1"/>
</dbReference>
<evidence type="ECO:0000313" key="3">
    <source>
        <dbReference type="Proteomes" id="UP001528411"/>
    </source>
</evidence>
<dbReference type="SMART" id="SM00954">
    <property type="entry name" value="RelA_SpoT"/>
    <property type="match status" value="1"/>
</dbReference>
<dbReference type="EMBL" id="JAQOMS010000002">
    <property type="protein sequence ID" value="MDC2890461.1"/>
    <property type="molecule type" value="Genomic_DNA"/>
</dbReference>
<feature type="domain" description="RelA/SpoT" evidence="1">
    <location>
        <begin position="61"/>
        <end position="167"/>
    </location>
</feature>